<dbReference type="SUPFAM" id="SSF103032">
    <property type="entry name" value="Hypothetical protein YwqG"/>
    <property type="match status" value="1"/>
</dbReference>
<dbReference type="Gene3D" id="2.30.320.10">
    <property type="entry name" value="YwqG-like"/>
    <property type="match status" value="1"/>
</dbReference>
<dbReference type="InterPro" id="IPR035948">
    <property type="entry name" value="YwqG-like_sf"/>
</dbReference>
<accession>A0A2V1K5P2</accession>
<dbReference type="AlphaFoldDB" id="A0A2V1K5P2"/>
<evidence type="ECO:0000313" key="3">
    <source>
        <dbReference type="EMBL" id="PWF25558.1"/>
    </source>
</evidence>
<dbReference type="InterPro" id="IPR032675">
    <property type="entry name" value="LRR_dom_sf"/>
</dbReference>
<proteinExistence type="predicted"/>
<keyword evidence="2" id="KW-0677">Repeat</keyword>
<dbReference type="SUPFAM" id="SSF52058">
    <property type="entry name" value="L domain-like"/>
    <property type="match status" value="1"/>
</dbReference>
<dbReference type="PROSITE" id="PS51450">
    <property type="entry name" value="LRR"/>
    <property type="match status" value="1"/>
</dbReference>
<dbReference type="InterPro" id="IPR001611">
    <property type="entry name" value="Leu-rich_rpt"/>
</dbReference>
<keyword evidence="1" id="KW-0433">Leucine-rich repeat</keyword>
<dbReference type="PANTHER" id="PTHR48051:SF46">
    <property type="entry name" value="LEUCINE RICH REPEAT-CONTAINING DOMAIN PROTEIN"/>
    <property type="match status" value="1"/>
</dbReference>
<protein>
    <recommendedName>
        <fullName evidence="5">DUF1963 domain-containing protein</fullName>
    </recommendedName>
</protein>
<dbReference type="Pfam" id="PF09234">
    <property type="entry name" value="DUF1963"/>
    <property type="match status" value="1"/>
</dbReference>
<dbReference type="Proteomes" id="UP000245212">
    <property type="component" value="Unassembled WGS sequence"/>
</dbReference>
<keyword evidence="4" id="KW-1185">Reference proteome</keyword>
<evidence type="ECO:0000313" key="4">
    <source>
        <dbReference type="Proteomes" id="UP000245212"/>
    </source>
</evidence>
<comment type="caution">
    <text evidence="3">The sequence shown here is derived from an EMBL/GenBank/DDBJ whole genome shotgun (WGS) entry which is preliminary data.</text>
</comment>
<evidence type="ECO:0000256" key="1">
    <source>
        <dbReference type="ARBA" id="ARBA00022614"/>
    </source>
</evidence>
<evidence type="ECO:0008006" key="5">
    <source>
        <dbReference type="Google" id="ProtNLM"/>
    </source>
</evidence>
<name>A0A2V1K5P2_9BURK</name>
<gene>
    <name evidence="3" type="ORF">DD235_01710</name>
</gene>
<dbReference type="GO" id="GO:0005737">
    <property type="term" value="C:cytoplasm"/>
    <property type="evidence" value="ECO:0007669"/>
    <property type="project" value="TreeGrafter"/>
</dbReference>
<organism evidence="3 4">
    <name type="scientific">Corticimicrobacter populi</name>
    <dbReference type="NCBI Taxonomy" id="2175229"/>
    <lineage>
        <taxon>Bacteria</taxon>
        <taxon>Pseudomonadati</taxon>
        <taxon>Pseudomonadota</taxon>
        <taxon>Betaproteobacteria</taxon>
        <taxon>Burkholderiales</taxon>
        <taxon>Alcaligenaceae</taxon>
        <taxon>Corticimicrobacter</taxon>
    </lineage>
</organism>
<dbReference type="Gene3D" id="3.80.10.10">
    <property type="entry name" value="Ribonuclease Inhibitor"/>
    <property type="match status" value="1"/>
</dbReference>
<evidence type="ECO:0000256" key="2">
    <source>
        <dbReference type="ARBA" id="ARBA00022737"/>
    </source>
</evidence>
<dbReference type="EMBL" id="QETA01000001">
    <property type="protein sequence ID" value="PWF25558.1"/>
    <property type="molecule type" value="Genomic_DNA"/>
</dbReference>
<dbReference type="InterPro" id="IPR015315">
    <property type="entry name" value="DUF1963"/>
</dbReference>
<dbReference type="InterPro" id="IPR050216">
    <property type="entry name" value="LRR_domain-containing"/>
</dbReference>
<dbReference type="PANTHER" id="PTHR48051">
    <property type="match status" value="1"/>
</dbReference>
<sequence>MEELLRAPPELPRRLSLVDQPSVRLSDALWRYTRLESLYISYLESAEQEEGVEAIPEGIVQLTQLQRLEFNTARHLQEIPSFLGQLHELDDLRISGSQAVTVPVEVLTLPKLSYCALCRNRLTSLPEAFSPALRTLDLSGNQLETVPEAYATEPRLGLDLEKNPLVFLHEAFFEMPRLRIEPDKRRALFPAHYPFDARVPDRLASDPAGRLPLLAEHSPLRKPLLAALLPNEAVAPLVHAVAGTLRASVDFYHGAEEDYATLGHHRLGGLPDLPDGISYPSVGVSEDTLLDYEDYWREDEEGDEVCIFPWDGATQTYQVPLEFIAQLDCQALAPLQDYLPRTGTLFFFLACGSSPLTTQGRVLYVEDRASLGSGQRFADLAFNEEKTLGQKPAFILHPRASVAVPSFYALGENPHLDVQLRAGMTPEQEQDWQTLASRGEHWDALPRLGGTTCYAWQLRQLGAWGLQPGSQPSGAQRDWLIEKEILPVDCASDALVPEYQGIARVNGCGFSQHALPELQAAHQYGGDAQDWLVLFQVDLAGQFQWDDGTLNFIIHRDDLAARRFDRVFMVCDY</sequence>
<reference evidence="4" key="1">
    <citation type="submission" date="2018-05" db="EMBL/GenBank/DDBJ databases">
        <authorList>
            <person name="Li Y."/>
        </authorList>
    </citation>
    <scope>NUCLEOTIDE SEQUENCE [LARGE SCALE GENOMIC DNA]</scope>
    <source>
        <strain evidence="4">3d-2-2</strain>
    </source>
</reference>